<dbReference type="Proteomes" id="UP000321776">
    <property type="component" value="Unassembled WGS sequence"/>
</dbReference>
<dbReference type="GO" id="GO:0006508">
    <property type="term" value="P:proteolysis"/>
    <property type="evidence" value="ECO:0007669"/>
    <property type="project" value="UniProtKB-KW"/>
</dbReference>
<evidence type="ECO:0000259" key="5">
    <source>
        <dbReference type="Pfam" id="PF00082"/>
    </source>
</evidence>
<dbReference type="PANTHER" id="PTHR43806">
    <property type="entry name" value="PEPTIDASE S8"/>
    <property type="match status" value="1"/>
</dbReference>
<dbReference type="InterPro" id="IPR050131">
    <property type="entry name" value="Peptidase_S8_subtilisin-like"/>
</dbReference>
<evidence type="ECO:0000313" key="9">
    <source>
        <dbReference type="Proteomes" id="UP001481677"/>
    </source>
</evidence>
<gene>
    <name evidence="7" type="ORF">FRZ40_37395</name>
    <name evidence="6" type="ORF">V4C56_35940</name>
</gene>
<keyword evidence="9" id="KW-1185">Reference proteome</keyword>
<keyword evidence="2" id="KW-0645">Protease</keyword>
<comment type="caution">
    <text evidence="7">The sequence shown here is derived from an EMBL/GenBank/DDBJ whole genome shotgun (WGS) entry which is preliminary data.</text>
</comment>
<dbReference type="PANTHER" id="PTHR43806:SF11">
    <property type="entry name" value="CEREVISIN-RELATED"/>
    <property type="match status" value="1"/>
</dbReference>
<name>A0A5C6V8E3_9BURK</name>
<keyword evidence="4" id="KW-0720">Serine protease</keyword>
<dbReference type="Gene3D" id="3.40.50.200">
    <property type="entry name" value="Peptidase S8/S53 domain"/>
    <property type="match status" value="1"/>
</dbReference>
<reference evidence="7 8" key="1">
    <citation type="journal article" date="2018" name="Int. J. Syst. Evol. Microbiol.">
        <title>Paraburkholderia azotifigens sp. nov., a nitrogen-fixing bacterium isolated from paddy soil.</title>
        <authorList>
            <person name="Choi G.M."/>
            <person name="Im W.T."/>
        </authorList>
    </citation>
    <scope>NUCLEOTIDE SEQUENCE [LARGE SCALE GENOMIC DNA]</scope>
    <source>
        <strain evidence="7 8">NF 2-5-3</strain>
    </source>
</reference>
<reference evidence="7" key="2">
    <citation type="submission" date="2019-08" db="EMBL/GenBank/DDBJ databases">
        <authorList>
            <person name="Im W.-T."/>
        </authorList>
    </citation>
    <scope>NUCLEOTIDE SEQUENCE</scope>
    <source>
        <strain evidence="7">NF 2-5-3</strain>
    </source>
</reference>
<evidence type="ECO:0000313" key="6">
    <source>
        <dbReference type="EMBL" id="MEM5345006.1"/>
    </source>
</evidence>
<reference evidence="6 9" key="3">
    <citation type="submission" date="2024-01" db="EMBL/GenBank/DDBJ databases">
        <title>The diversity of rhizobia nodulating Mimosa spp. in eleven states of Brazil covering several biomes is determined by host plant, location, and edaphic factors.</title>
        <authorList>
            <person name="Rouws L."/>
            <person name="Barauna A."/>
            <person name="Beukes C."/>
            <person name="De Faria S.M."/>
            <person name="Gross E."/>
            <person name="Dos Reis Junior F.B."/>
            <person name="Simon M."/>
            <person name="Maluk M."/>
            <person name="Odee D.W."/>
            <person name="Kenicer G."/>
            <person name="Young J.P.W."/>
            <person name="Reis V.M."/>
            <person name="Zilli J."/>
            <person name="James E.K."/>
        </authorList>
    </citation>
    <scope>NUCLEOTIDE SEQUENCE [LARGE SCALE GENOMIC DNA]</scope>
    <source>
        <strain evidence="6 9">JPY530</strain>
    </source>
</reference>
<dbReference type="InterPro" id="IPR036852">
    <property type="entry name" value="Peptidase_S8/S53_dom_sf"/>
</dbReference>
<proteinExistence type="inferred from homology"/>
<evidence type="ECO:0000256" key="3">
    <source>
        <dbReference type="ARBA" id="ARBA00022801"/>
    </source>
</evidence>
<evidence type="ECO:0000313" key="8">
    <source>
        <dbReference type="Proteomes" id="UP000321776"/>
    </source>
</evidence>
<dbReference type="GO" id="GO:0004252">
    <property type="term" value="F:serine-type endopeptidase activity"/>
    <property type="evidence" value="ECO:0007669"/>
    <property type="project" value="InterPro"/>
</dbReference>
<dbReference type="InterPro" id="IPR015500">
    <property type="entry name" value="Peptidase_S8_subtilisin-rel"/>
</dbReference>
<keyword evidence="3" id="KW-0378">Hydrolase</keyword>
<dbReference type="InterPro" id="IPR000209">
    <property type="entry name" value="Peptidase_S8/S53_dom"/>
</dbReference>
<accession>A0A5C6V8E3</accession>
<dbReference type="Gene3D" id="2.60.120.1290">
    <property type="match status" value="1"/>
</dbReference>
<organism evidence="7 8">
    <name type="scientific">Paraburkholderia azotifigens</name>
    <dbReference type="NCBI Taxonomy" id="2057004"/>
    <lineage>
        <taxon>Bacteria</taxon>
        <taxon>Pseudomonadati</taxon>
        <taxon>Pseudomonadota</taxon>
        <taxon>Betaproteobacteria</taxon>
        <taxon>Burkholderiales</taxon>
        <taxon>Burkholderiaceae</taxon>
        <taxon>Paraburkholderia</taxon>
    </lineage>
</organism>
<feature type="domain" description="Peptidase S8/S53" evidence="5">
    <location>
        <begin position="576"/>
        <end position="665"/>
    </location>
</feature>
<evidence type="ECO:0000256" key="2">
    <source>
        <dbReference type="ARBA" id="ARBA00022670"/>
    </source>
</evidence>
<dbReference type="EMBL" id="VOQS01000005">
    <property type="protein sequence ID" value="TXC79995.1"/>
    <property type="molecule type" value="Genomic_DNA"/>
</dbReference>
<dbReference type="RefSeq" id="WP_147237547.1">
    <property type="nucleotide sequence ID" value="NZ_JAZHFZ010000040.1"/>
</dbReference>
<dbReference type="Proteomes" id="UP001481677">
    <property type="component" value="Unassembled WGS sequence"/>
</dbReference>
<protein>
    <submittedName>
        <fullName evidence="7">S8 family serine peptidase</fullName>
    </submittedName>
</protein>
<evidence type="ECO:0000256" key="1">
    <source>
        <dbReference type="ARBA" id="ARBA00011073"/>
    </source>
</evidence>
<evidence type="ECO:0000256" key="4">
    <source>
        <dbReference type="ARBA" id="ARBA00022825"/>
    </source>
</evidence>
<dbReference type="SUPFAM" id="SSF52743">
    <property type="entry name" value="Subtilisin-like"/>
    <property type="match status" value="1"/>
</dbReference>
<comment type="similarity">
    <text evidence="1">Belongs to the peptidase S8 family.</text>
</comment>
<evidence type="ECO:0000313" key="7">
    <source>
        <dbReference type="EMBL" id="TXC79995.1"/>
    </source>
</evidence>
<dbReference type="EMBL" id="JAZHGA010000040">
    <property type="protein sequence ID" value="MEM5345006.1"/>
    <property type="molecule type" value="Genomic_DNA"/>
</dbReference>
<sequence>MNWQSLTGTGGAWSGIDWTARAADTASADPYLAWADATQFADLGGLPAGWIRVIIELEAYSPNGSAQTAKSFADDLEGANAAWQAWIRVSSLYRYPPADLEQTRFLTAVVTKAFFGQLDTTLKGFVRRFEFGMPVVPDDLPATPAAPAAPNAGTLADGTGPAFGPVSSVTGSNTGAGQMVFLGVMDDGLAFAHERFRSTSTPSTTRIERFWNQDDAAGTPPSLHYGSELRKADIDALLARCTLAGQVEEDAVYAQAGYINVRKRWAHGTEVMDLAGGLRPNPLHAASMSPGELAQRDALAKVRVLGVQFRTAGRTVRDTTGRWFAVHALDAMRYILRCADDLASGAKYCVVLNLSYGYMAGPHDGSSIIESAIEELIALHHDLSIVVPAGNSNVLRCHASFSVANGASKDITWRALPDCATPGFMEIWLPEHADASKVTVRIHPPWGDPSPVIAVKNMAVYQNGNGRDVSCTVVYLDRVATGGRNMILIALAPTVTRQPSRIAAPAGNWVVTLANLAGANGSIDIHAWIQRNETAYGFPIRGRQSRFEDPRYKRFVGGMHVRDFDDNNTDSWISRRSTLNSIATGDSTVVVGAYRRTDGTAAAYSSTGPSLRKNVRDGPDATAISEDSPACAGVLGASTRSGSLVAMSGTSAAAPQVARVLACTQVIGQAPVIQPHGMPPFSARAWVKQRAGMVDPAPGPAVAHQLGKCPGTATPPIVPLPTHTWVPLLPDVRGGKGRFPSPRWKKRGVKL</sequence>
<dbReference type="AlphaFoldDB" id="A0A5C6V8E3"/>
<dbReference type="PRINTS" id="PR00723">
    <property type="entry name" value="SUBTILISIN"/>
</dbReference>
<dbReference type="Pfam" id="PF00082">
    <property type="entry name" value="Peptidase_S8"/>
    <property type="match status" value="1"/>
</dbReference>